<evidence type="ECO:0000256" key="3">
    <source>
        <dbReference type="ARBA" id="ARBA00007222"/>
    </source>
</evidence>
<comment type="function">
    <text evidence="14">Rt/POMT1 and tw/POMT2 function as a protein O-mannosyltransferase in association with each other to generate and maintain normal muscle development.</text>
</comment>
<dbReference type="EC" id="2.4.1.109" evidence="4"/>
<keyword evidence="10 18" id="KW-1133">Transmembrane helix</keyword>
<keyword evidence="7 18" id="KW-0812">Transmembrane</keyword>
<dbReference type="Gene3D" id="2.80.10.50">
    <property type="match status" value="1"/>
</dbReference>
<evidence type="ECO:0000256" key="13">
    <source>
        <dbReference type="ARBA" id="ARBA00045102"/>
    </source>
</evidence>
<evidence type="ECO:0000256" key="16">
    <source>
        <dbReference type="ARBA" id="ARBA00073145"/>
    </source>
</evidence>
<organism evidence="20">
    <name type="scientific">Medioppia subpectinata</name>
    <dbReference type="NCBI Taxonomy" id="1979941"/>
    <lineage>
        <taxon>Eukaryota</taxon>
        <taxon>Metazoa</taxon>
        <taxon>Ecdysozoa</taxon>
        <taxon>Arthropoda</taxon>
        <taxon>Chelicerata</taxon>
        <taxon>Arachnida</taxon>
        <taxon>Acari</taxon>
        <taxon>Acariformes</taxon>
        <taxon>Sarcoptiformes</taxon>
        <taxon>Oribatida</taxon>
        <taxon>Brachypylina</taxon>
        <taxon>Oppioidea</taxon>
        <taxon>Oppiidae</taxon>
        <taxon>Medioppia</taxon>
    </lineage>
</organism>
<evidence type="ECO:0000256" key="15">
    <source>
        <dbReference type="ARBA" id="ARBA00061810"/>
    </source>
</evidence>
<evidence type="ECO:0000256" key="14">
    <source>
        <dbReference type="ARBA" id="ARBA00059310"/>
    </source>
</evidence>
<feature type="domain" description="MIR" evidence="19">
    <location>
        <begin position="234"/>
        <end position="295"/>
    </location>
</feature>
<dbReference type="CDD" id="cd23281">
    <property type="entry name" value="beta-trefoil_MIR_POMT1"/>
    <property type="match status" value="1"/>
</dbReference>
<comment type="subcellular location">
    <subcellularLocation>
        <location evidence="1">Endoplasmic reticulum membrane</location>
        <topology evidence="1">Multi-pass membrane protein</topology>
    </subcellularLocation>
</comment>
<evidence type="ECO:0000313" key="20">
    <source>
        <dbReference type="EMBL" id="CAD7644146.1"/>
    </source>
</evidence>
<dbReference type="InterPro" id="IPR027005">
    <property type="entry name" value="PMT-like"/>
</dbReference>
<dbReference type="GO" id="GO:0004169">
    <property type="term" value="F:dolichyl-phosphate-mannose-protein mannosyltransferase activity"/>
    <property type="evidence" value="ECO:0007669"/>
    <property type="project" value="UniProtKB-EC"/>
</dbReference>
<feature type="domain" description="MIR" evidence="19">
    <location>
        <begin position="306"/>
        <end position="363"/>
    </location>
</feature>
<protein>
    <recommendedName>
        <fullName evidence="16">Protein O-mannosyltransferase 1</fullName>
        <ecNumber evidence="4">2.4.1.109</ecNumber>
    </recommendedName>
    <alternativeName>
        <fullName evidence="17">Protein rotated abdomen</fullName>
    </alternativeName>
</protein>
<keyword evidence="21" id="KW-1185">Reference proteome</keyword>
<keyword evidence="9" id="KW-0256">Endoplasmic reticulum</keyword>
<accession>A0A7R9LM48</accession>
<dbReference type="Proteomes" id="UP000759131">
    <property type="component" value="Unassembled WGS sequence"/>
</dbReference>
<comment type="catalytic activity">
    <reaction evidence="12">
        <text>a di-trans,poly-cis-dolichyl beta-D-mannosyl phosphate + L-threonyl-[protein] = 3-O-(alpha-D-mannosyl)-L-threonyl-[protein] + a di-trans,poly-cis-dolichyl phosphate + H(+)</text>
        <dbReference type="Rhea" id="RHEA:53396"/>
        <dbReference type="Rhea" id="RHEA-COMP:11060"/>
        <dbReference type="Rhea" id="RHEA-COMP:13547"/>
        <dbReference type="Rhea" id="RHEA-COMP:19498"/>
        <dbReference type="Rhea" id="RHEA-COMP:19501"/>
        <dbReference type="ChEBI" id="CHEBI:15378"/>
        <dbReference type="ChEBI" id="CHEBI:30013"/>
        <dbReference type="ChEBI" id="CHEBI:57683"/>
        <dbReference type="ChEBI" id="CHEBI:58211"/>
        <dbReference type="ChEBI" id="CHEBI:137323"/>
        <dbReference type="EC" id="2.4.1.109"/>
    </reaction>
</comment>
<dbReference type="Pfam" id="PF02366">
    <property type="entry name" value="PMT"/>
    <property type="match status" value="1"/>
</dbReference>
<reference evidence="20" key="1">
    <citation type="submission" date="2020-11" db="EMBL/GenBank/DDBJ databases">
        <authorList>
            <person name="Tran Van P."/>
        </authorList>
    </citation>
    <scope>NUCLEOTIDE SEQUENCE</scope>
</reference>
<evidence type="ECO:0000256" key="7">
    <source>
        <dbReference type="ARBA" id="ARBA00022692"/>
    </source>
</evidence>
<feature type="transmembrane region" description="Helical" evidence="18">
    <location>
        <begin position="143"/>
        <end position="162"/>
    </location>
</feature>
<dbReference type="InterPro" id="IPR016093">
    <property type="entry name" value="MIR_motif"/>
</dbReference>
<keyword evidence="8" id="KW-0677">Repeat</keyword>
<name>A0A7R9LM48_9ACAR</name>
<evidence type="ECO:0000256" key="6">
    <source>
        <dbReference type="ARBA" id="ARBA00022679"/>
    </source>
</evidence>
<feature type="transmembrane region" description="Helical" evidence="18">
    <location>
        <begin position="44"/>
        <end position="64"/>
    </location>
</feature>
<evidence type="ECO:0000256" key="9">
    <source>
        <dbReference type="ARBA" id="ARBA00022824"/>
    </source>
</evidence>
<evidence type="ECO:0000256" key="4">
    <source>
        <dbReference type="ARBA" id="ARBA00012839"/>
    </source>
</evidence>
<comment type="similarity">
    <text evidence="3">Belongs to the glycosyltransferase 39 family.</text>
</comment>
<dbReference type="EMBL" id="CAJPIZ010030765">
    <property type="protein sequence ID" value="CAG2119979.1"/>
    <property type="molecule type" value="Genomic_DNA"/>
</dbReference>
<feature type="transmembrane region" description="Helical" evidence="18">
    <location>
        <begin position="174"/>
        <end position="199"/>
    </location>
</feature>
<dbReference type="Pfam" id="PF02815">
    <property type="entry name" value="MIR"/>
    <property type="match status" value="1"/>
</dbReference>
<evidence type="ECO:0000256" key="11">
    <source>
        <dbReference type="ARBA" id="ARBA00023136"/>
    </source>
</evidence>
<dbReference type="AlphaFoldDB" id="A0A7R9LM48"/>
<feature type="non-terminal residue" evidence="20">
    <location>
        <position position="1"/>
    </location>
</feature>
<gene>
    <name evidence="20" type="ORF">OSB1V03_LOCUS19926</name>
</gene>
<proteinExistence type="inferred from homology"/>
<evidence type="ECO:0000256" key="8">
    <source>
        <dbReference type="ARBA" id="ARBA00022737"/>
    </source>
</evidence>
<keyword evidence="11 18" id="KW-0472">Membrane</keyword>
<dbReference type="PANTHER" id="PTHR10050:SF51">
    <property type="entry name" value="PROTEIN O-MANNOSYL-TRANSFERASE 1"/>
    <property type="match status" value="1"/>
</dbReference>
<keyword evidence="6" id="KW-0808">Transferase</keyword>
<keyword evidence="5" id="KW-0328">Glycosyltransferase</keyword>
<comment type="subunit">
    <text evidence="15">Interacts with tw/POMT2.</text>
</comment>
<evidence type="ECO:0000256" key="17">
    <source>
        <dbReference type="ARBA" id="ARBA00079036"/>
    </source>
</evidence>
<evidence type="ECO:0000259" key="19">
    <source>
        <dbReference type="PROSITE" id="PS50919"/>
    </source>
</evidence>
<dbReference type="FunFam" id="2.80.10.50:FF:000012">
    <property type="entry name" value="Protein O-mannosyl-transferase 1"/>
    <property type="match status" value="1"/>
</dbReference>
<feature type="domain" description="MIR" evidence="19">
    <location>
        <begin position="370"/>
        <end position="425"/>
    </location>
</feature>
<dbReference type="InterPro" id="IPR036300">
    <property type="entry name" value="MIR_dom_sf"/>
</dbReference>
<dbReference type="PANTHER" id="PTHR10050">
    <property type="entry name" value="DOLICHYL-PHOSPHATE-MANNOSE--PROTEIN MANNOSYLTRANSFERASE"/>
    <property type="match status" value="1"/>
</dbReference>
<dbReference type="SUPFAM" id="SSF82109">
    <property type="entry name" value="MIR domain"/>
    <property type="match status" value="1"/>
</dbReference>
<evidence type="ECO:0000256" key="2">
    <source>
        <dbReference type="ARBA" id="ARBA00004922"/>
    </source>
</evidence>
<dbReference type="InterPro" id="IPR003342">
    <property type="entry name" value="ArnT-like_N"/>
</dbReference>
<dbReference type="OrthoDB" id="292747at2759"/>
<sequence length="429" mass="49110">FFFDSQPPLGKQLIALSAYVSGYNGQHVFTNIGEKYESDVPLKALRFVPTLFGSFIVPTVYHLIVEMGLTHRTATLAALLIILDNALLTQSRFILMETILIFFSLFGILSFVISTKKPTFSVGWISWLIISSLFITFGFCVKYIGIFSLFLIHFVIFCDFWTKLANKSIKTLYLWLEFVFYIFNFIILPILIYTTVFYIHLSMLTNAGPHDNIMTSAFQASLEGGLASITKGQPLEIAHGSQITLRHTHGRACWMHSHQALYPVRYSDNRGSSHQQQVTCYSFKDVNNWWIVKKPEINDLVISEPIDRIKDGDYVQLIHGMSGRALNSHDVAAPVSPQNQEVSCYIDYNISMPAQNLWKIKLLNSDETNGFWHTISSRVQFIHVNTSQALKFSGKQLPDWGFNQHEMVTDKNHNQEDAVWNVEEHRYTK</sequence>
<evidence type="ECO:0000256" key="1">
    <source>
        <dbReference type="ARBA" id="ARBA00004477"/>
    </source>
</evidence>
<evidence type="ECO:0000256" key="12">
    <source>
        <dbReference type="ARBA" id="ARBA00045085"/>
    </source>
</evidence>
<dbReference type="GO" id="GO:0005789">
    <property type="term" value="C:endoplasmic reticulum membrane"/>
    <property type="evidence" value="ECO:0007669"/>
    <property type="project" value="UniProtKB-SubCell"/>
</dbReference>
<evidence type="ECO:0000256" key="18">
    <source>
        <dbReference type="SAM" id="Phobius"/>
    </source>
</evidence>
<feature type="transmembrane region" description="Helical" evidence="18">
    <location>
        <begin position="94"/>
        <end position="113"/>
    </location>
</feature>
<dbReference type="EMBL" id="OC885340">
    <property type="protein sequence ID" value="CAD7644146.1"/>
    <property type="molecule type" value="Genomic_DNA"/>
</dbReference>
<dbReference type="UniPathway" id="UPA00378"/>
<dbReference type="PROSITE" id="PS50919">
    <property type="entry name" value="MIR"/>
    <property type="match status" value="3"/>
</dbReference>
<dbReference type="SMART" id="SM00472">
    <property type="entry name" value="MIR"/>
    <property type="match status" value="3"/>
</dbReference>
<comment type="pathway">
    <text evidence="2">Protein modification; protein glycosylation.</text>
</comment>
<comment type="catalytic activity">
    <reaction evidence="13">
        <text>a di-trans,poly-cis-dolichyl beta-D-mannosyl phosphate + L-seryl-[protein] = 3-O-(alpha-D-mannosyl)-L-seryl-[protein] + a di-trans,poly-cis-dolichyl phosphate + H(+)</text>
        <dbReference type="Rhea" id="RHEA:17377"/>
        <dbReference type="Rhea" id="RHEA-COMP:9863"/>
        <dbReference type="Rhea" id="RHEA-COMP:13546"/>
        <dbReference type="Rhea" id="RHEA-COMP:19498"/>
        <dbReference type="Rhea" id="RHEA-COMP:19501"/>
        <dbReference type="ChEBI" id="CHEBI:15378"/>
        <dbReference type="ChEBI" id="CHEBI:29999"/>
        <dbReference type="ChEBI" id="CHEBI:57683"/>
        <dbReference type="ChEBI" id="CHEBI:58211"/>
        <dbReference type="ChEBI" id="CHEBI:137321"/>
        <dbReference type="EC" id="2.4.1.109"/>
    </reaction>
</comment>
<evidence type="ECO:0000256" key="5">
    <source>
        <dbReference type="ARBA" id="ARBA00022676"/>
    </source>
</evidence>
<feature type="non-terminal residue" evidence="20">
    <location>
        <position position="429"/>
    </location>
</feature>
<evidence type="ECO:0000256" key="10">
    <source>
        <dbReference type="ARBA" id="ARBA00022989"/>
    </source>
</evidence>
<evidence type="ECO:0000313" key="21">
    <source>
        <dbReference type="Proteomes" id="UP000759131"/>
    </source>
</evidence>